<proteinExistence type="predicted"/>
<sequence length="159" mass="19010">MSASEDEDALAFLNLVNLFTYSDLSKRRFWVHPFWRANELNMYQEKFHSFYRMRKETFQLLPRKFEQHLPLLFYPSQATTPTSAISKQDTNFRTCVTPEEHLLITLSSETLFSIEKTYYVKKRYFATGSSFKALLYYFLRRHTTIRSIVTETATVIWET</sequence>
<comment type="caution">
    <text evidence="1">The sequence shown here is derived from an EMBL/GenBank/DDBJ whole genome shotgun (WGS) entry which is preliminary data.</text>
</comment>
<evidence type="ECO:0000313" key="2">
    <source>
        <dbReference type="Proteomes" id="UP000792457"/>
    </source>
</evidence>
<name>A0A8K0PAW6_LADFU</name>
<gene>
    <name evidence="1" type="ORF">J437_LFUL014974</name>
</gene>
<reference evidence="1" key="1">
    <citation type="submission" date="2013-04" db="EMBL/GenBank/DDBJ databases">
        <authorList>
            <person name="Qu J."/>
            <person name="Murali S.C."/>
            <person name="Bandaranaike D."/>
            <person name="Bellair M."/>
            <person name="Blankenburg K."/>
            <person name="Chao H."/>
            <person name="Dinh H."/>
            <person name="Doddapaneni H."/>
            <person name="Downs B."/>
            <person name="Dugan-Rocha S."/>
            <person name="Elkadiri S."/>
            <person name="Gnanaolivu R.D."/>
            <person name="Hernandez B."/>
            <person name="Javaid M."/>
            <person name="Jayaseelan J.C."/>
            <person name="Lee S."/>
            <person name="Li M."/>
            <person name="Ming W."/>
            <person name="Munidasa M."/>
            <person name="Muniz J."/>
            <person name="Nguyen L."/>
            <person name="Ongeri F."/>
            <person name="Osuji N."/>
            <person name="Pu L.-L."/>
            <person name="Puazo M."/>
            <person name="Qu C."/>
            <person name="Quiroz J."/>
            <person name="Raj R."/>
            <person name="Weissenberger G."/>
            <person name="Xin Y."/>
            <person name="Zou X."/>
            <person name="Han Y."/>
            <person name="Richards S."/>
            <person name="Worley K."/>
            <person name="Muzny D."/>
            <person name="Gibbs R."/>
        </authorList>
    </citation>
    <scope>NUCLEOTIDE SEQUENCE</scope>
    <source>
        <strain evidence="1">Sampled in the wild</strain>
    </source>
</reference>
<dbReference type="EMBL" id="KZ309095">
    <property type="protein sequence ID" value="KAG8236929.1"/>
    <property type="molecule type" value="Genomic_DNA"/>
</dbReference>
<dbReference type="Proteomes" id="UP000792457">
    <property type="component" value="Unassembled WGS sequence"/>
</dbReference>
<keyword evidence="2" id="KW-1185">Reference proteome</keyword>
<protein>
    <submittedName>
        <fullName evidence="1">Uncharacterized protein</fullName>
    </submittedName>
</protein>
<dbReference type="AlphaFoldDB" id="A0A8K0PAW6"/>
<evidence type="ECO:0000313" key="1">
    <source>
        <dbReference type="EMBL" id="KAG8236929.1"/>
    </source>
</evidence>
<reference evidence="1" key="2">
    <citation type="submission" date="2017-10" db="EMBL/GenBank/DDBJ databases">
        <title>Ladona fulva Genome sequencing and assembly.</title>
        <authorList>
            <person name="Murali S."/>
            <person name="Richards S."/>
            <person name="Bandaranaike D."/>
            <person name="Bellair M."/>
            <person name="Blankenburg K."/>
            <person name="Chao H."/>
            <person name="Dinh H."/>
            <person name="Doddapaneni H."/>
            <person name="Dugan-Rocha S."/>
            <person name="Elkadiri S."/>
            <person name="Gnanaolivu R."/>
            <person name="Hernandez B."/>
            <person name="Skinner E."/>
            <person name="Javaid M."/>
            <person name="Lee S."/>
            <person name="Li M."/>
            <person name="Ming W."/>
            <person name="Munidasa M."/>
            <person name="Muniz J."/>
            <person name="Nguyen L."/>
            <person name="Hughes D."/>
            <person name="Osuji N."/>
            <person name="Pu L.-L."/>
            <person name="Puazo M."/>
            <person name="Qu C."/>
            <person name="Quiroz J."/>
            <person name="Raj R."/>
            <person name="Weissenberger G."/>
            <person name="Xin Y."/>
            <person name="Zou X."/>
            <person name="Han Y."/>
            <person name="Worley K."/>
            <person name="Muzny D."/>
            <person name="Gibbs R."/>
        </authorList>
    </citation>
    <scope>NUCLEOTIDE SEQUENCE</scope>
    <source>
        <strain evidence="1">Sampled in the wild</strain>
    </source>
</reference>
<organism evidence="1 2">
    <name type="scientific">Ladona fulva</name>
    <name type="common">Scarce chaser dragonfly</name>
    <name type="synonym">Libellula fulva</name>
    <dbReference type="NCBI Taxonomy" id="123851"/>
    <lineage>
        <taxon>Eukaryota</taxon>
        <taxon>Metazoa</taxon>
        <taxon>Ecdysozoa</taxon>
        <taxon>Arthropoda</taxon>
        <taxon>Hexapoda</taxon>
        <taxon>Insecta</taxon>
        <taxon>Pterygota</taxon>
        <taxon>Palaeoptera</taxon>
        <taxon>Odonata</taxon>
        <taxon>Epiprocta</taxon>
        <taxon>Anisoptera</taxon>
        <taxon>Libelluloidea</taxon>
        <taxon>Libellulidae</taxon>
        <taxon>Ladona</taxon>
    </lineage>
</organism>
<accession>A0A8K0PAW6</accession>
<dbReference type="OrthoDB" id="652136at2759"/>